<dbReference type="CDD" id="cd07731">
    <property type="entry name" value="ComA-like_MBL-fold"/>
    <property type="match status" value="1"/>
</dbReference>
<dbReference type="InterPro" id="IPR035681">
    <property type="entry name" value="ComA-like_MBL"/>
</dbReference>
<protein>
    <submittedName>
        <fullName evidence="8">DNA internalization-related competence protein ComEC/Rec2</fullName>
    </submittedName>
</protein>
<evidence type="ECO:0000259" key="7">
    <source>
        <dbReference type="SMART" id="SM00849"/>
    </source>
</evidence>
<dbReference type="InterPro" id="IPR004477">
    <property type="entry name" value="ComEC_N"/>
</dbReference>
<feature type="transmembrane region" description="Helical" evidence="6">
    <location>
        <begin position="229"/>
        <end position="246"/>
    </location>
</feature>
<evidence type="ECO:0000256" key="6">
    <source>
        <dbReference type="SAM" id="Phobius"/>
    </source>
</evidence>
<feature type="transmembrane region" description="Helical" evidence="6">
    <location>
        <begin position="457"/>
        <end position="475"/>
    </location>
</feature>
<evidence type="ECO:0000256" key="2">
    <source>
        <dbReference type="ARBA" id="ARBA00022475"/>
    </source>
</evidence>
<dbReference type="STRING" id="471855.Shel_10250"/>
<dbReference type="Pfam" id="PF03772">
    <property type="entry name" value="Competence"/>
    <property type="match status" value="1"/>
</dbReference>
<organism evidence="8 9">
    <name type="scientific">Slackia heliotrinireducens (strain ATCC 29202 / DSM 20476 / NCTC 11029 / RHS 1)</name>
    <name type="common">Peptococcus heliotrinreducens</name>
    <dbReference type="NCBI Taxonomy" id="471855"/>
    <lineage>
        <taxon>Bacteria</taxon>
        <taxon>Bacillati</taxon>
        <taxon>Actinomycetota</taxon>
        <taxon>Coriobacteriia</taxon>
        <taxon>Eggerthellales</taxon>
        <taxon>Eggerthellaceae</taxon>
        <taxon>Slackia</taxon>
    </lineage>
</organism>
<dbReference type="InterPro" id="IPR052159">
    <property type="entry name" value="Competence_DNA_uptake"/>
</dbReference>
<feature type="transmembrane region" description="Helical" evidence="6">
    <location>
        <begin position="200"/>
        <end position="222"/>
    </location>
</feature>
<feature type="transmembrane region" description="Helical" evidence="6">
    <location>
        <begin position="331"/>
        <end position="354"/>
    </location>
</feature>
<dbReference type="HOGENOM" id="CLU_010363_4_1_11"/>
<dbReference type="InterPro" id="IPR036866">
    <property type="entry name" value="RibonucZ/Hydroxyglut_hydro"/>
</dbReference>
<dbReference type="eggNOG" id="COG0658">
    <property type="taxonomic scope" value="Bacteria"/>
</dbReference>
<sequence>MQTISASEARAAAGVEPGFQKPFLPPTAYVAAGLWLAILVGLGLYLSCLQGEGVPQGLSPGERTFTLEQDAKRTEFGWHAVATVRDDAGKSRRVQVSFDDCERFLARDKVVSYALFSEFEPDREMRYLQQGVCARARLTRPDRCERTGLTGTMLSVRAWCMDRIEARDGKGSALLAAVLLGDRLRLEEGGLYDDMKAVGMAHMVAVSGAHLSVVSAFVMMVLKRIGMPKRAVVCVIMGFFAAYALFTGMSIPVLRAALMSSVLIGAVWGGRRGSPLAALSVCVCLLLAANPYNAFSLSFLLSVGSTLGIILFTGLFETWLGKALGGRFPTVCNTVALTMAANLVIFPVVASVFARLPLLSPVANLIAAPVFSVLLIGGLAALALCAAAPPLGSLALAVCAGAADLFCSIMHALAQVPYASLFSSWSAGASTAVSVALMALIWRVWPNPRAKTVRRALCAAAAALLVFLLVAPHMAGDEIVMLDVGQGDAFLIRSQGRTLLVDTGNQETMLSQALARHGANRLDALLVSHHDDDHYGSLPVLKSALAGGKVYVARETFTTEDRNNDLLLEAAKQTVGADDVRGLSFGDVLQVGRFTCTVVWPHAFCDKGGNADSLCLRVEYDGDGDGSCDFTALFTGDAEADQISAMVEEGTVGDIDVLKEGHHGSRAGMTPELASALRPEVVLISVGADNDYGHPAPETVETLEAAGAQVFRTDENGDVSCRFRANTLEVRAMR</sequence>
<feature type="transmembrane region" description="Helical" evidence="6">
    <location>
        <begin position="28"/>
        <end position="46"/>
    </location>
</feature>
<dbReference type="AlphaFoldDB" id="C7N575"/>
<dbReference type="Pfam" id="PF00753">
    <property type="entry name" value="Lactamase_B"/>
    <property type="match status" value="1"/>
</dbReference>
<keyword evidence="9" id="KW-1185">Reference proteome</keyword>
<evidence type="ECO:0000256" key="5">
    <source>
        <dbReference type="ARBA" id="ARBA00023136"/>
    </source>
</evidence>
<dbReference type="PANTHER" id="PTHR30619:SF1">
    <property type="entry name" value="RECOMBINATION PROTEIN 2"/>
    <property type="match status" value="1"/>
</dbReference>
<proteinExistence type="predicted"/>
<feature type="domain" description="Metallo-beta-lactamase" evidence="7">
    <location>
        <begin position="486"/>
        <end position="688"/>
    </location>
</feature>
<feature type="transmembrane region" description="Helical" evidence="6">
    <location>
        <begin position="299"/>
        <end position="319"/>
    </location>
</feature>
<feature type="transmembrane region" description="Helical" evidence="6">
    <location>
        <begin position="366"/>
        <end position="387"/>
    </location>
</feature>
<feature type="transmembrane region" description="Helical" evidence="6">
    <location>
        <begin position="276"/>
        <end position="293"/>
    </location>
</feature>
<keyword evidence="4 6" id="KW-1133">Transmembrane helix</keyword>
<dbReference type="GO" id="GO:0030420">
    <property type="term" value="P:establishment of competence for transformation"/>
    <property type="evidence" value="ECO:0007669"/>
    <property type="project" value="InterPro"/>
</dbReference>
<dbReference type="eggNOG" id="COG2333">
    <property type="taxonomic scope" value="Bacteria"/>
</dbReference>
<dbReference type="NCBIfam" id="TIGR00361">
    <property type="entry name" value="ComEC_Rec2"/>
    <property type="match status" value="1"/>
</dbReference>
<comment type="subcellular location">
    <subcellularLocation>
        <location evidence="1">Cell membrane</location>
        <topology evidence="1">Multi-pass membrane protein</topology>
    </subcellularLocation>
</comment>
<dbReference type="InterPro" id="IPR001279">
    <property type="entry name" value="Metallo-B-lactamas"/>
</dbReference>
<keyword evidence="3 6" id="KW-0812">Transmembrane</keyword>
<keyword evidence="5 6" id="KW-0472">Membrane</keyword>
<feature type="transmembrane region" description="Helical" evidence="6">
    <location>
        <begin position="394"/>
        <end position="413"/>
    </location>
</feature>
<dbReference type="NCBIfam" id="TIGR00360">
    <property type="entry name" value="ComEC_N-term"/>
    <property type="match status" value="1"/>
</dbReference>
<dbReference type="PANTHER" id="PTHR30619">
    <property type="entry name" value="DNA INTERNALIZATION/COMPETENCE PROTEIN COMEC/REC2"/>
    <property type="match status" value="1"/>
</dbReference>
<feature type="transmembrane region" description="Helical" evidence="6">
    <location>
        <begin position="425"/>
        <end position="445"/>
    </location>
</feature>
<name>C7N575_SLAHD</name>
<dbReference type="GO" id="GO:0005886">
    <property type="term" value="C:plasma membrane"/>
    <property type="evidence" value="ECO:0007669"/>
    <property type="project" value="UniProtKB-SubCell"/>
</dbReference>
<dbReference type="InterPro" id="IPR004797">
    <property type="entry name" value="Competence_ComEC/Rec2"/>
</dbReference>
<keyword evidence="2" id="KW-1003">Cell membrane</keyword>
<dbReference type="Proteomes" id="UP000002026">
    <property type="component" value="Chromosome"/>
</dbReference>
<dbReference type="SMART" id="SM00849">
    <property type="entry name" value="Lactamase_B"/>
    <property type="match status" value="1"/>
</dbReference>
<reference evidence="8 9" key="1">
    <citation type="journal article" date="2009" name="Stand. Genomic Sci.">
        <title>Complete genome sequence of Slackia heliotrinireducens type strain (RHS 1).</title>
        <authorList>
            <person name="Pukall R."/>
            <person name="Lapidus A."/>
            <person name="Nolan M."/>
            <person name="Copeland A."/>
            <person name="Glavina Del Rio T."/>
            <person name="Lucas S."/>
            <person name="Chen F."/>
            <person name="Tice H."/>
            <person name="Cheng J.F."/>
            <person name="Chertkov O."/>
            <person name="Bruce D."/>
            <person name="Goodwin L."/>
            <person name="Kuske C."/>
            <person name="Brettin T."/>
            <person name="Detter J.C."/>
            <person name="Han C."/>
            <person name="Pitluck S."/>
            <person name="Pati A."/>
            <person name="Mavrommatis K."/>
            <person name="Ivanova N."/>
            <person name="Ovchinnikova G."/>
            <person name="Chen A."/>
            <person name="Palaniappan K."/>
            <person name="Schneider S."/>
            <person name="Rohde M."/>
            <person name="Chain P."/>
            <person name="D'haeseleer P."/>
            <person name="Goker M."/>
            <person name="Bristow J."/>
            <person name="Eisen J.A."/>
            <person name="Markowitz V."/>
            <person name="Kyrpides N.C."/>
            <person name="Klenk H.P."/>
            <person name="Hugenholtz P."/>
        </authorList>
    </citation>
    <scope>NUCLEOTIDE SEQUENCE [LARGE SCALE GENOMIC DNA]</scope>
    <source>
        <strain evidence="9">ATCC 29202 / DSM 20476 / NCTC 11029 / RHS 1</strain>
    </source>
</reference>
<evidence type="ECO:0000256" key="4">
    <source>
        <dbReference type="ARBA" id="ARBA00022989"/>
    </source>
</evidence>
<evidence type="ECO:0000256" key="3">
    <source>
        <dbReference type="ARBA" id="ARBA00022692"/>
    </source>
</evidence>
<dbReference type="EMBL" id="CP001684">
    <property type="protein sequence ID" value="ACV22060.1"/>
    <property type="molecule type" value="Genomic_DNA"/>
</dbReference>
<evidence type="ECO:0000256" key="1">
    <source>
        <dbReference type="ARBA" id="ARBA00004651"/>
    </source>
</evidence>
<dbReference type="SUPFAM" id="SSF56281">
    <property type="entry name" value="Metallo-hydrolase/oxidoreductase"/>
    <property type="match status" value="1"/>
</dbReference>
<gene>
    <name evidence="8" type="ordered locus">Shel_10250</name>
</gene>
<evidence type="ECO:0000313" key="8">
    <source>
        <dbReference type="EMBL" id="ACV22060.1"/>
    </source>
</evidence>
<evidence type="ECO:0000313" key="9">
    <source>
        <dbReference type="Proteomes" id="UP000002026"/>
    </source>
</evidence>
<dbReference type="KEGG" id="shi:Shel_10250"/>
<dbReference type="Gene3D" id="3.60.15.10">
    <property type="entry name" value="Ribonuclease Z/Hydroxyacylglutathione hydrolase-like"/>
    <property type="match status" value="1"/>
</dbReference>
<accession>C7N575</accession>